<evidence type="ECO:0000259" key="5">
    <source>
        <dbReference type="Pfam" id="PF03976"/>
    </source>
</evidence>
<dbReference type="GO" id="GO:0006793">
    <property type="term" value="P:phosphorus metabolic process"/>
    <property type="evidence" value="ECO:0007669"/>
    <property type="project" value="InterPro"/>
</dbReference>
<comment type="subunit">
    <text evidence="4">Homotetramer.</text>
</comment>
<accession>A0A1I4F212</accession>
<evidence type="ECO:0000256" key="2">
    <source>
        <dbReference type="ARBA" id="ARBA00022679"/>
    </source>
</evidence>
<dbReference type="NCBIfam" id="TIGR03707">
    <property type="entry name" value="PPK2_P_aer"/>
    <property type="match status" value="1"/>
</dbReference>
<evidence type="ECO:0000313" key="6">
    <source>
        <dbReference type="EMBL" id="SFL11483.1"/>
    </source>
</evidence>
<dbReference type="Proteomes" id="UP000199533">
    <property type="component" value="Unassembled WGS sequence"/>
</dbReference>
<keyword evidence="3 4" id="KW-0418">Kinase</keyword>
<dbReference type="AlphaFoldDB" id="A0A1I4F212"/>
<dbReference type="GO" id="GO:0008976">
    <property type="term" value="F:polyphosphate kinase activity"/>
    <property type="evidence" value="ECO:0007669"/>
    <property type="project" value="UniProtKB-UniRule"/>
</dbReference>
<dbReference type="EMBL" id="FOSP01000032">
    <property type="protein sequence ID" value="SFL11483.1"/>
    <property type="molecule type" value="Genomic_DNA"/>
</dbReference>
<reference evidence="7" key="1">
    <citation type="submission" date="2016-10" db="EMBL/GenBank/DDBJ databases">
        <authorList>
            <person name="Varghese N."/>
            <person name="Submissions S."/>
        </authorList>
    </citation>
    <scope>NUCLEOTIDE SEQUENCE [LARGE SCALE GENOMIC DNA]</scope>
    <source>
        <strain evidence="7">Nm69</strain>
    </source>
</reference>
<proteinExistence type="inferred from homology"/>
<evidence type="ECO:0000256" key="4">
    <source>
        <dbReference type="RuleBase" id="RU369062"/>
    </source>
</evidence>
<organism evidence="6 7">
    <name type="scientific">Nitrosomonas aestuarii</name>
    <dbReference type="NCBI Taxonomy" id="52441"/>
    <lineage>
        <taxon>Bacteria</taxon>
        <taxon>Pseudomonadati</taxon>
        <taxon>Pseudomonadota</taxon>
        <taxon>Betaproteobacteria</taxon>
        <taxon>Nitrosomonadales</taxon>
        <taxon>Nitrosomonadaceae</taxon>
        <taxon>Nitrosomonas</taxon>
    </lineage>
</organism>
<evidence type="ECO:0000313" key="7">
    <source>
        <dbReference type="Proteomes" id="UP000199533"/>
    </source>
</evidence>
<dbReference type="InterPro" id="IPR027417">
    <property type="entry name" value="P-loop_NTPase"/>
</dbReference>
<sequence length="252" mass="29965">MDNKTYKKELYTLQVELVKFHKSVIEQGKKVCLLFEGRDAAGKDGIIKRFREHLSPREVRTVALGTPSDREKSAWYFQRFVPHLPVAGEVVFFNRSWYNRAGVERVMNFCNARECQKFMDEVGNFEHLLTQDDLIFFKYYLDISKQEQKKRLKARRESPLKQWKISPIDKKAQTMWHAYSEARDVMFVKTHFVYAPWYIAHCDNKKSTRINVIKHFLSHVDYQGKQKEKLIYDPSIVFEFDPLCYEKGMIAT</sequence>
<protein>
    <recommendedName>
        <fullName evidence="4">ADP/GDP-polyphosphate phosphotransferase</fullName>
        <ecNumber evidence="4">2.7.4.-</ecNumber>
    </recommendedName>
    <alternativeName>
        <fullName evidence="4">Polyphosphate kinase PPK2</fullName>
    </alternativeName>
</protein>
<dbReference type="Pfam" id="PF03976">
    <property type="entry name" value="PPK2"/>
    <property type="match status" value="1"/>
</dbReference>
<comment type="similarity">
    <text evidence="1 4">Belongs to the polyphosphate kinase 2 (PPK2) family. Class I subfamily.</text>
</comment>
<dbReference type="SUPFAM" id="SSF52540">
    <property type="entry name" value="P-loop containing nucleoside triphosphate hydrolases"/>
    <property type="match status" value="1"/>
</dbReference>
<dbReference type="OrthoDB" id="9775224at2"/>
<dbReference type="STRING" id="52441.SAMN05216302_103239"/>
<dbReference type="PIRSF" id="PIRSF028756">
    <property type="entry name" value="PPK2_prd"/>
    <property type="match status" value="1"/>
</dbReference>
<keyword evidence="7" id="KW-1185">Reference proteome</keyword>
<gene>
    <name evidence="6" type="ORF">SAMN05216302_103239</name>
</gene>
<dbReference type="PANTHER" id="PTHR34383:SF1">
    <property type="entry name" value="ADP-POLYPHOSPHATE PHOSPHOTRANSFERASE"/>
    <property type="match status" value="1"/>
</dbReference>
<evidence type="ECO:0000256" key="3">
    <source>
        <dbReference type="ARBA" id="ARBA00022777"/>
    </source>
</evidence>
<evidence type="ECO:0000256" key="1">
    <source>
        <dbReference type="ARBA" id="ARBA00009924"/>
    </source>
</evidence>
<dbReference type="EC" id="2.7.4.-" evidence="4"/>
<dbReference type="Gene3D" id="3.40.50.300">
    <property type="entry name" value="P-loop containing nucleotide triphosphate hydrolases"/>
    <property type="match status" value="1"/>
</dbReference>
<keyword evidence="2 4" id="KW-0808">Transferase</keyword>
<dbReference type="InterPro" id="IPR022486">
    <property type="entry name" value="PPK2_PA0141"/>
</dbReference>
<dbReference type="InterPro" id="IPR022488">
    <property type="entry name" value="PPK2-related"/>
</dbReference>
<feature type="domain" description="Polyphosphate kinase-2-related" evidence="5">
    <location>
        <begin position="2"/>
        <end position="227"/>
    </location>
</feature>
<name>A0A1I4F212_9PROT</name>
<dbReference type="InterPro" id="IPR016898">
    <property type="entry name" value="Polyphosphate_phosphotransfera"/>
</dbReference>
<comment type="function">
    <text evidence="4">Uses inorganic polyphosphate (polyP) as a donor to convert GDP to GTP or ADP to ATP.</text>
</comment>
<dbReference type="PANTHER" id="PTHR34383">
    <property type="entry name" value="POLYPHOSPHATE:AMP PHOSPHOTRANSFERASE-RELATED"/>
    <property type="match status" value="1"/>
</dbReference>
<dbReference type="RefSeq" id="WP_090702079.1">
    <property type="nucleotide sequence ID" value="NZ_FOSP01000032.1"/>
</dbReference>